<dbReference type="Proteomes" id="UP000799437">
    <property type="component" value="Unassembled WGS sequence"/>
</dbReference>
<feature type="region of interest" description="Disordered" evidence="1">
    <location>
        <begin position="47"/>
        <end position="70"/>
    </location>
</feature>
<sequence length="139" mass="15628">MAPAVPTTETLTLRLKHHRTTVFLYASPLQSLAELKTDLITALRETTPSDTLAGRPLPTSPEQITLGKPKDRNDYALGWIRIEEGEESKGKESIKLAGLKEGMVVAFKWGDESQMTENEQKYKWDVVLQTYDEVYGDDS</sequence>
<organism evidence="2 3">
    <name type="scientific">Pseudovirgaria hyperparasitica</name>
    <dbReference type="NCBI Taxonomy" id="470096"/>
    <lineage>
        <taxon>Eukaryota</taxon>
        <taxon>Fungi</taxon>
        <taxon>Dikarya</taxon>
        <taxon>Ascomycota</taxon>
        <taxon>Pezizomycotina</taxon>
        <taxon>Dothideomycetes</taxon>
        <taxon>Dothideomycetes incertae sedis</taxon>
        <taxon>Acrospermales</taxon>
        <taxon>Acrospermaceae</taxon>
        <taxon>Pseudovirgaria</taxon>
    </lineage>
</organism>
<evidence type="ECO:0000313" key="2">
    <source>
        <dbReference type="EMBL" id="KAF2754994.1"/>
    </source>
</evidence>
<protein>
    <recommendedName>
        <fullName evidence="4">Ubiquitin-like domain-containing protein</fullName>
    </recommendedName>
</protein>
<evidence type="ECO:0008006" key="4">
    <source>
        <dbReference type="Google" id="ProtNLM"/>
    </source>
</evidence>
<dbReference type="OrthoDB" id="5376498at2759"/>
<name>A0A6A6VZ14_9PEZI</name>
<dbReference type="RefSeq" id="XP_033597445.1">
    <property type="nucleotide sequence ID" value="XM_033744534.1"/>
</dbReference>
<accession>A0A6A6VZ14</accession>
<dbReference type="AlphaFoldDB" id="A0A6A6VZ14"/>
<reference evidence="2" key="1">
    <citation type="journal article" date="2020" name="Stud. Mycol.">
        <title>101 Dothideomycetes genomes: a test case for predicting lifestyles and emergence of pathogens.</title>
        <authorList>
            <person name="Haridas S."/>
            <person name="Albert R."/>
            <person name="Binder M."/>
            <person name="Bloem J."/>
            <person name="Labutti K."/>
            <person name="Salamov A."/>
            <person name="Andreopoulos B."/>
            <person name="Baker S."/>
            <person name="Barry K."/>
            <person name="Bills G."/>
            <person name="Bluhm B."/>
            <person name="Cannon C."/>
            <person name="Castanera R."/>
            <person name="Culley D."/>
            <person name="Daum C."/>
            <person name="Ezra D."/>
            <person name="Gonzalez J."/>
            <person name="Henrissat B."/>
            <person name="Kuo A."/>
            <person name="Liang C."/>
            <person name="Lipzen A."/>
            <person name="Lutzoni F."/>
            <person name="Magnuson J."/>
            <person name="Mondo S."/>
            <person name="Nolan M."/>
            <person name="Ohm R."/>
            <person name="Pangilinan J."/>
            <person name="Park H.-J."/>
            <person name="Ramirez L."/>
            <person name="Alfaro M."/>
            <person name="Sun H."/>
            <person name="Tritt A."/>
            <person name="Yoshinaga Y."/>
            <person name="Zwiers L.-H."/>
            <person name="Turgeon B."/>
            <person name="Goodwin S."/>
            <person name="Spatafora J."/>
            <person name="Crous P."/>
            <person name="Grigoriev I."/>
        </authorList>
    </citation>
    <scope>NUCLEOTIDE SEQUENCE</scope>
    <source>
        <strain evidence="2">CBS 121739</strain>
    </source>
</reference>
<dbReference type="GeneID" id="54485588"/>
<evidence type="ECO:0000313" key="3">
    <source>
        <dbReference type="Proteomes" id="UP000799437"/>
    </source>
</evidence>
<evidence type="ECO:0000256" key="1">
    <source>
        <dbReference type="SAM" id="MobiDB-lite"/>
    </source>
</evidence>
<proteinExistence type="predicted"/>
<gene>
    <name evidence="2" type="ORF">EJ05DRAFT_478815</name>
</gene>
<dbReference type="EMBL" id="ML996578">
    <property type="protein sequence ID" value="KAF2754994.1"/>
    <property type="molecule type" value="Genomic_DNA"/>
</dbReference>
<keyword evidence="3" id="KW-1185">Reference proteome</keyword>